<keyword evidence="6 8" id="KW-1133">Transmembrane helix</keyword>
<evidence type="ECO:0000256" key="8">
    <source>
        <dbReference type="SAM" id="Phobius"/>
    </source>
</evidence>
<evidence type="ECO:0000256" key="5">
    <source>
        <dbReference type="ARBA" id="ARBA00022692"/>
    </source>
</evidence>
<protein>
    <submittedName>
        <fullName evidence="9">ECF transporter S component</fullName>
    </submittedName>
</protein>
<feature type="transmembrane region" description="Helical" evidence="8">
    <location>
        <begin position="74"/>
        <end position="96"/>
    </location>
</feature>
<organism evidence="9 10">
    <name type="scientific">Bombilactobacillus bombi</name>
    <dbReference type="NCBI Taxonomy" id="1303590"/>
    <lineage>
        <taxon>Bacteria</taxon>
        <taxon>Bacillati</taxon>
        <taxon>Bacillota</taxon>
        <taxon>Bacilli</taxon>
        <taxon>Lactobacillales</taxon>
        <taxon>Lactobacillaceae</taxon>
        <taxon>Bombilactobacillus</taxon>
    </lineage>
</organism>
<evidence type="ECO:0000313" key="9">
    <source>
        <dbReference type="EMBL" id="RHW47851.1"/>
    </source>
</evidence>
<dbReference type="PANTHER" id="PTHR38438:SF1">
    <property type="entry name" value="RIBOFLAVIN TRANSPORTER RIBU"/>
    <property type="match status" value="1"/>
</dbReference>
<dbReference type="GO" id="GO:0005886">
    <property type="term" value="C:plasma membrane"/>
    <property type="evidence" value="ECO:0007669"/>
    <property type="project" value="UniProtKB-SubCell"/>
</dbReference>
<proteinExistence type="inferred from homology"/>
<comment type="similarity">
    <text evidence="2">Belongs to the prokaryotic riboflavin transporter (P-RFT) (TC 2.A.87) family.</text>
</comment>
<reference evidence="9 10" key="1">
    <citation type="submission" date="2018-07" db="EMBL/GenBank/DDBJ databases">
        <title>Genome sequences of six Lactobacillus spp. isolated from bumble bee guts.</title>
        <authorList>
            <person name="Motta E.V.S."/>
            <person name="Moran N.A."/>
        </authorList>
    </citation>
    <scope>NUCLEOTIDE SEQUENCE [LARGE SCALE GENOMIC DNA]</scope>
    <source>
        <strain evidence="9 10">LV-8.1</strain>
    </source>
</reference>
<dbReference type="PANTHER" id="PTHR38438">
    <property type="entry name" value="RIBOFLAVIN TRANSPORTER RIBU"/>
    <property type="match status" value="1"/>
</dbReference>
<comment type="subcellular location">
    <subcellularLocation>
        <location evidence="1">Cell membrane</location>
        <topology evidence="1">Multi-pass membrane protein</topology>
    </subcellularLocation>
</comment>
<keyword evidence="4" id="KW-1003">Cell membrane</keyword>
<keyword evidence="5 8" id="KW-0812">Transmembrane</keyword>
<dbReference type="InterPro" id="IPR025720">
    <property type="entry name" value="RibU"/>
</dbReference>
<evidence type="ECO:0000256" key="1">
    <source>
        <dbReference type="ARBA" id="ARBA00004651"/>
    </source>
</evidence>
<dbReference type="EMBL" id="QOCS01000007">
    <property type="protein sequence ID" value="RHW47851.1"/>
    <property type="molecule type" value="Genomic_DNA"/>
</dbReference>
<evidence type="ECO:0000313" key="10">
    <source>
        <dbReference type="Proteomes" id="UP000284822"/>
    </source>
</evidence>
<feature type="transmembrane region" description="Helical" evidence="8">
    <location>
        <begin position="12"/>
        <end position="37"/>
    </location>
</feature>
<dbReference type="GO" id="GO:0032217">
    <property type="term" value="F:riboflavin transmembrane transporter activity"/>
    <property type="evidence" value="ECO:0007669"/>
    <property type="project" value="InterPro"/>
</dbReference>
<dbReference type="Proteomes" id="UP000284822">
    <property type="component" value="Unassembled WGS sequence"/>
</dbReference>
<name>A0A417ZB23_9LACO</name>
<evidence type="ECO:0000256" key="6">
    <source>
        <dbReference type="ARBA" id="ARBA00022989"/>
    </source>
</evidence>
<feature type="transmembrane region" description="Helical" evidence="8">
    <location>
        <begin position="196"/>
        <end position="217"/>
    </location>
</feature>
<evidence type="ECO:0000256" key="2">
    <source>
        <dbReference type="ARBA" id="ARBA00005540"/>
    </source>
</evidence>
<evidence type="ECO:0000256" key="3">
    <source>
        <dbReference type="ARBA" id="ARBA00022448"/>
    </source>
</evidence>
<evidence type="ECO:0000256" key="4">
    <source>
        <dbReference type="ARBA" id="ARBA00022475"/>
    </source>
</evidence>
<dbReference type="InterPro" id="IPR024529">
    <property type="entry name" value="ECF_trnsprt_substrate-spec"/>
</dbReference>
<dbReference type="Pfam" id="PF12822">
    <property type="entry name" value="ECF_trnsprt"/>
    <property type="match status" value="1"/>
</dbReference>
<feature type="transmembrane region" description="Helical" evidence="8">
    <location>
        <begin position="44"/>
        <end position="68"/>
    </location>
</feature>
<comment type="caution">
    <text evidence="9">The sequence shown here is derived from an EMBL/GenBank/DDBJ whole genome shotgun (WGS) entry which is preliminary data.</text>
</comment>
<gene>
    <name evidence="9" type="ORF">DS832_03575</name>
</gene>
<dbReference type="AlphaFoldDB" id="A0A417ZB23"/>
<evidence type="ECO:0000256" key="7">
    <source>
        <dbReference type="ARBA" id="ARBA00023136"/>
    </source>
</evidence>
<keyword evidence="7 8" id="KW-0472">Membrane</keyword>
<dbReference type="Gene3D" id="1.10.1760.20">
    <property type="match status" value="1"/>
</dbReference>
<feature type="transmembrane region" description="Helical" evidence="8">
    <location>
        <begin position="149"/>
        <end position="169"/>
    </location>
</feature>
<feature type="transmembrane region" description="Helical" evidence="8">
    <location>
        <begin position="108"/>
        <end position="129"/>
    </location>
</feature>
<accession>A0A417ZB23</accession>
<sequence>MVKRNQNYVRYITFLAAFGALAYLSAAFLKIPMIAFLKYEPKDVILILGGIVFGPIFAIILSVIVPFFELITTSSTGIIGFVMNVIAAICFVLPPVIAYSKKKKTKNLIIGLIVGIIMLTISMLLWNYLLAPIFFGYPRSQVVGMLIPIILPFNLIKGGLNSLFVLILYKPIVKALMKSNILRKSDFNMINNESKWTNYAIIALIIITIVLLVMSYFKLI</sequence>
<keyword evidence="3" id="KW-0813">Transport</keyword>